<comment type="similarity">
    <text evidence="1">Belongs to the enoyl-CoA hydratase/isomerase family.</text>
</comment>
<dbReference type="InterPro" id="IPR014748">
    <property type="entry name" value="Enoyl-CoA_hydra_C"/>
</dbReference>
<gene>
    <name evidence="2" type="ORF">CWE09_01160</name>
</gene>
<dbReference type="GO" id="GO:0003824">
    <property type="term" value="F:catalytic activity"/>
    <property type="evidence" value="ECO:0007669"/>
    <property type="project" value="UniProtKB-ARBA"/>
</dbReference>
<dbReference type="GO" id="GO:0008300">
    <property type="term" value="P:isoprenoid catabolic process"/>
    <property type="evidence" value="ECO:0007669"/>
    <property type="project" value="TreeGrafter"/>
</dbReference>
<dbReference type="InterPro" id="IPR029045">
    <property type="entry name" value="ClpP/crotonase-like_dom_sf"/>
</dbReference>
<sequence length="261" mass="28372">MMEKVKLSIDDQHVAWLTLNKPEVHNAFDDVMIAELLTALQQINDDPDVHVMVLRSEGKNFSAGADLNWMRSMAASNRQQNVEDAGELGQLMARLDNLRVPTIALVQGAAFGGAVGLAACCDIVLANPDSSFCLSEVKIGLIPAVISPYVVRNMGSRAARRYLLTAERFSAEQACLHGLVTEVTEKPLDEAVQTFLKAITGNGPAACAAAKRLILDVADRPIDDDIIEQTVQRIADIRVSAEGQEGLSAFLEKRKPAWLNH</sequence>
<dbReference type="PANTHER" id="PTHR42964">
    <property type="entry name" value="ENOYL-COA HYDRATASE"/>
    <property type="match status" value="1"/>
</dbReference>
<proteinExistence type="inferred from homology"/>
<dbReference type="CDD" id="cd06558">
    <property type="entry name" value="crotonase-like"/>
    <property type="match status" value="1"/>
</dbReference>
<dbReference type="Pfam" id="PF00378">
    <property type="entry name" value="ECH_1"/>
    <property type="match status" value="1"/>
</dbReference>
<evidence type="ECO:0000313" key="2">
    <source>
        <dbReference type="EMBL" id="RUO27070.1"/>
    </source>
</evidence>
<comment type="caution">
    <text evidence="2">The sequence shown here is derived from an EMBL/GenBank/DDBJ whole genome shotgun (WGS) entry which is preliminary data.</text>
</comment>
<reference evidence="2 3" key="1">
    <citation type="journal article" date="2011" name="Front. Microbiol.">
        <title>Genomic signatures of strain selection and enhancement in Bacillus atrophaeus var. globigii, a historical biowarfare simulant.</title>
        <authorList>
            <person name="Gibbons H.S."/>
            <person name="Broomall S.M."/>
            <person name="McNew L.A."/>
            <person name="Daligault H."/>
            <person name="Chapman C."/>
            <person name="Bruce D."/>
            <person name="Karavis M."/>
            <person name="Krepps M."/>
            <person name="McGregor P.A."/>
            <person name="Hong C."/>
            <person name="Park K.H."/>
            <person name="Akmal A."/>
            <person name="Feldman A."/>
            <person name="Lin J.S."/>
            <person name="Chang W.E."/>
            <person name="Higgs B.W."/>
            <person name="Demirev P."/>
            <person name="Lindquist J."/>
            <person name="Liem A."/>
            <person name="Fochler E."/>
            <person name="Read T.D."/>
            <person name="Tapia R."/>
            <person name="Johnson S."/>
            <person name="Bishop-Lilly K.A."/>
            <person name="Detter C."/>
            <person name="Han C."/>
            <person name="Sozhamannan S."/>
            <person name="Rosenzweig C.N."/>
            <person name="Skowronski E.W."/>
        </authorList>
    </citation>
    <scope>NUCLEOTIDE SEQUENCE [LARGE SCALE GENOMIC DNA]</scope>
    <source>
        <strain evidence="2 3">MLST1</strain>
    </source>
</reference>
<dbReference type="Gene3D" id="1.10.12.10">
    <property type="entry name" value="Lyase 2-enoyl-coa Hydratase, Chain A, domain 2"/>
    <property type="match status" value="1"/>
</dbReference>
<dbReference type="Proteomes" id="UP000288293">
    <property type="component" value="Unassembled WGS sequence"/>
</dbReference>
<dbReference type="SUPFAM" id="SSF52096">
    <property type="entry name" value="ClpP/crotonase"/>
    <property type="match status" value="1"/>
</dbReference>
<evidence type="ECO:0000256" key="1">
    <source>
        <dbReference type="ARBA" id="ARBA00005254"/>
    </source>
</evidence>
<dbReference type="InterPro" id="IPR001753">
    <property type="entry name" value="Enoyl-CoA_hydra/iso"/>
</dbReference>
<name>A0A432WA92_9GAMM</name>
<dbReference type="EMBL" id="PIPL01000001">
    <property type="protein sequence ID" value="RUO27070.1"/>
    <property type="molecule type" value="Genomic_DNA"/>
</dbReference>
<organism evidence="2 3">
    <name type="scientific">Aliidiomarina minuta</name>
    <dbReference type="NCBI Taxonomy" id="880057"/>
    <lineage>
        <taxon>Bacteria</taxon>
        <taxon>Pseudomonadati</taxon>
        <taxon>Pseudomonadota</taxon>
        <taxon>Gammaproteobacteria</taxon>
        <taxon>Alteromonadales</taxon>
        <taxon>Idiomarinaceae</taxon>
        <taxon>Aliidiomarina</taxon>
    </lineage>
</organism>
<dbReference type="InterPro" id="IPR051683">
    <property type="entry name" value="Enoyl-CoA_Hydratase/Isomerase"/>
</dbReference>
<evidence type="ECO:0000313" key="3">
    <source>
        <dbReference type="Proteomes" id="UP000288293"/>
    </source>
</evidence>
<accession>A0A432WA92</accession>
<dbReference type="Gene3D" id="3.90.226.10">
    <property type="entry name" value="2-enoyl-CoA Hydratase, Chain A, domain 1"/>
    <property type="match status" value="1"/>
</dbReference>
<dbReference type="AlphaFoldDB" id="A0A432WA92"/>
<keyword evidence="3" id="KW-1185">Reference proteome</keyword>
<dbReference type="OrthoDB" id="9807606at2"/>
<protein>
    <submittedName>
        <fullName evidence="2">Gamma-carboxygeranoyl-CoA hydratase</fullName>
    </submittedName>
</protein>
<dbReference type="PANTHER" id="PTHR42964:SF1">
    <property type="entry name" value="POLYKETIDE BIOSYNTHESIS ENOYL-COA HYDRATASE PKSH-RELATED"/>
    <property type="match status" value="1"/>
</dbReference>